<dbReference type="Gene3D" id="1.10.10.1450">
    <property type="match status" value="1"/>
</dbReference>
<evidence type="ECO:0000313" key="3">
    <source>
        <dbReference type="EMBL" id="GBP44123.1"/>
    </source>
</evidence>
<dbReference type="Proteomes" id="UP000299102">
    <property type="component" value="Unassembled WGS sequence"/>
</dbReference>
<proteinExistence type="predicted"/>
<accession>A0A4C1VZ89</accession>
<feature type="region of interest" description="Disordered" evidence="1">
    <location>
        <begin position="1"/>
        <end position="28"/>
    </location>
</feature>
<evidence type="ECO:0000256" key="2">
    <source>
        <dbReference type="SAM" id="Phobius"/>
    </source>
</evidence>
<sequence>MNTPEQSGDEMKENQTKPPEKPVTPPVVPPVVTQPLPHVPDTHVSPFPSFTKAAPNDLYRRLLPAALFLLTFVTVMTILLIYMDTVALGAQQFRVNMSRDYDLRRIAQDEPSLVAYVRQLHLATTPPAHQRVTPPIMETEPYMPILELLKDKDHGTFIEFLPSGGRDPTTLELEERGWRGLVVRAAPRDYLLLRTAPPPRHRGLHACISPTAHPREVSYHEHEEGLGGAGFSSRVLCLPLYTVLLAAELTDLDLLVLSGAASRPALANVPYDKVRVQPFKADNLVNFYENGKSEFRVLIKHYFYIKTITETKEKLDKYYGDSAPSISMVKKWFTEFRCGRTSTSDAERSGRPKEVITREIVDKIHEMILDDRRMKVRELAHAVGISTERVHHILHEYLDMRKLSARWVPRLLTLDHKRNRVTTSKECLAMFSRNPDEFLRRFVTVDETWIHHNTPETKEQSKQRVSRGERGPKKAKQSLFDVDLKQKRPHLAKKKVLFHQDNARVHTCLVTMAKIHELRYELLPHPAYSPDLAPCDYYLFPNLKKWLGGKRFESNEEVIDVRDLDAINLENTTQFLLNHSYVVKAQNKDRIVYQLRVDDDALTTISAIPESIDNEQ</sequence>
<dbReference type="PANTHER" id="PTHR46060">
    <property type="entry name" value="MARINER MOS1 TRANSPOSASE-LIKE PROTEIN"/>
    <property type="match status" value="1"/>
</dbReference>
<organism evidence="3 4">
    <name type="scientific">Eumeta variegata</name>
    <name type="common">Bagworm moth</name>
    <name type="synonym">Eumeta japonica</name>
    <dbReference type="NCBI Taxonomy" id="151549"/>
    <lineage>
        <taxon>Eukaryota</taxon>
        <taxon>Metazoa</taxon>
        <taxon>Ecdysozoa</taxon>
        <taxon>Arthropoda</taxon>
        <taxon>Hexapoda</taxon>
        <taxon>Insecta</taxon>
        <taxon>Pterygota</taxon>
        <taxon>Neoptera</taxon>
        <taxon>Endopterygota</taxon>
        <taxon>Lepidoptera</taxon>
        <taxon>Glossata</taxon>
        <taxon>Ditrysia</taxon>
        <taxon>Tineoidea</taxon>
        <taxon>Psychidae</taxon>
        <taxon>Oiketicinae</taxon>
        <taxon>Eumeta</taxon>
    </lineage>
</organism>
<dbReference type="Gene3D" id="3.30.420.10">
    <property type="entry name" value="Ribonuclease H-like superfamily/Ribonuclease H"/>
    <property type="match status" value="2"/>
</dbReference>
<feature type="region of interest" description="Disordered" evidence="1">
    <location>
        <begin position="453"/>
        <end position="479"/>
    </location>
</feature>
<keyword evidence="2" id="KW-0472">Membrane</keyword>
<name>A0A4C1VZ89_EUMVA</name>
<dbReference type="OrthoDB" id="6357215at2759"/>
<keyword evidence="4" id="KW-1185">Reference proteome</keyword>
<keyword evidence="2" id="KW-1133">Transmembrane helix</keyword>
<feature type="compositionally biased region" description="Basic and acidic residues" evidence="1">
    <location>
        <begin position="453"/>
        <end position="472"/>
    </location>
</feature>
<dbReference type="InterPro" id="IPR036397">
    <property type="entry name" value="RNaseH_sf"/>
</dbReference>
<feature type="compositionally biased region" description="Basic and acidic residues" evidence="1">
    <location>
        <begin position="9"/>
        <end position="20"/>
    </location>
</feature>
<comment type="caution">
    <text evidence="3">The sequence shown here is derived from an EMBL/GenBank/DDBJ whole genome shotgun (WGS) entry which is preliminary data.</text>
</comment>
<keyword evidence="2" id="KW-0812">Transmembrane</keyword>
<evidence type="ECO:0000256" key="1">
    <source>
        <dbReference type="SAM" id="MobiDB-lite"/>
    </source>
</evidence>
<protein>
    <submittedName>
        <fullName evidence="3">Protein Star</fullName>
    </submittedName>
</protein>
<reference evidence="3 4" key="1">
    <citation type="journal article" date="2019" name="Commun. Biol.">
        <title>The bagworm genome reveals a unique fibroin gene that provides high tensile strength.</title>
        <authorList>
            <person name="Kono N."/>
            <person name="Nakamura H."/>
            <person name="Ohtoshi R."/>
            <person name="Tomita M."/>
            <person name="Numata K."/>
            <person name="Arakawa K."/>
        </authorList>
    </citation>
    <scope>NUCLEOTIDE SEQUENCE [LARGE SCALE GENOMIC DNA]</scope>
</reference>
<dbReference type="PANTHER" id="PTHR46060:SF1">
    <property type="entry name" value="MARINER MOS1 TRANSPOSASE-LIKE PROTEIN"/>
    <property type="match status" value="1"/>
</dbReference>
<dbReference type="AlphaFoldDB" id="A0A4C1VZ89"/>
<dbReference type="GO" id="GO:0003676">
    <property type="term" value="F:nucleic acid binding"/>
    <property type="evidence" value="ECO:0007669"/>
    <property type="project" value="InterPro"/>
</dbReference>
<gene>
    <name evidence="3" type="ORF">EVAR_81444_1</name>
</gene>
<evidence type="ECO:0000313" key="4">
    <source>
        <dbReference type="Proteomes" id="UP000299102"/>
    </source>
</evidence>
<dbReference type="EMBL" id="BGZK01000447">
    <property type="protein sequence ID" value="GBP44123.1"/>
    <property type="molecule type" value="Genomic_DNA"/>
</dbReference>
<dbReference type="InterPro" id="IPR052709">
    <property type="entry name" value="Transposase-MT_Hybrid"/>
</dbReference>
<feature type="transmembrane region" description="Helical" evidence="2">
    <location>
        <begin position="62"/>
        <end position="83"/>
    </location>
</feature>